<dbReference type="NCBIfam" id="TIGR00604">
    <property type="entry name" value="rad3"/>
    <property type="match status" value="1"/>
</dbReference>
<comment type="function">
    <text evidence="20">ATP-dependent DNA helicase important for chromosome transmission and normal cell cycle progression in G(2)/M. May have a role in changing DNA topology to allow the loading of proteins involved in maintaining sister chromatid cohesion in the vicinity of the centromeres. Has a specific role in chromosome segregation during meiosis II.</text>
</comment>
<evidence type="ECO:0000256" key="6">
    <source>
        <dbReference type="ARBA" id="ARBA00022723"/>
    </source>
</evidence>
<evidence type="ECO:0000256" key="11">
    <source>
        <dbReference type="ARBA" id="ARBA00023004"/>
    </source>
</evidence>
<evidence type="ECO:0000256" key="1">
    <source>
        <dbReference type="ARBA" id="ARBA00001966"/>
    </source>
</evidence>
<keyword evidence="12" id="KW-0411">Iron-sulfur</keyword>
<feature type="domain" description="Helicase ATP-binding" evidence="23">
    <location>
        <begin position="20"/>
        <end position="464"/>
    </location>
</feature>
<sequence>MPGPTESASESGSIIRLPTPTSFPFPYPKPYDIQLELMQTVFRAIEDGKIAIVESPTGTGKSLSLLTSTLTWLDQHQKRLSEVYTQEMREKLRDDDPTEPGWVIEHSIKMKLDNMRAEEEVRLERLTKAREREKKIRRNMGLSGNRGLVNKKSKSTSSQVESNTKTQRKDKATTVDEDEFLPDDSQVRGEDDQGPYLSKEVRDLMEKYEASRPKAKQEETEEEDLPKIYYTSRTHTQLRQLTSELLKTSFPLRDGLDGDDDATPDQSSGASPGLSSSSSKGRGVSLVPLGSRKQLCINDKVRAMAKNGGDERLNEACLDMQKSGKARCEFLPSKAEEGIMLDARDAVLASASVKDIEDIVAIGRKSCVCPYYATRRAVKQSQIVTLPYNLLLQKNAREALDINLKDQVIVIDEAHNLIDTLLSIYSTSLTSTTISSAIAQLQQYLARFKNRLKSVHALKIRQVLSLLNGLLEVCRTFIIQNQNGQAKGEGGARLKSEVMNANHLMEKIGKGTDQLNPLELVDYLKESKLARKISGFSEFLAEQNSSKEEKVSRTSSQRHASIASFHIVESFLLSLVDARDDGRVILSPLGTGTEKGSTSTSTSTVEIKYVLLNPAERFKEVVEEARSVILAGGTMEPISDFLQQLFPSLPRSQFSTLSCSHVIPKENLLTQVVCVGPRKTEFDFRFSNRENDMLLTELGSVIQSVIGLVPDGVVVFLPSYAFLDKVKSTWTSSGLMAKLAEKKSLFFEPQTSGDVESTLRDYALAISSGNAIGEKSKKTGALMFAVVGGKLSEGINFSDTLGRCVVMVGLPFANVGSVELQERMRYVETLPGNGKDASREMYENLCMRAVNQSIGRAIRHANDYATILLVDKRYGTPRIKNKLPKWIGEDVKIQNDFGSVARNVALFFREKREKEKRLF</sequence>
<dbReference type="PROSITE" id="PS51193">
    <property type="entry name" value="HELICASE_ATP_BIND_2"/>
    <property type="match status" value="1"/>
</dbReference>
<name>A0A1A6A6M5_9TREE</name>
<keyword evidence="8" id="KW-0378">Hydrolase</keyword>
<dbReference type="GO" id="GO:0034085">
    <property type="term" value="P:establishment of sister chromatid cohesion"/>
    <property type="evidence" value="ECO:0007669"/>
    <property type="project" value="TreeGrafter"/>
</dbReference>
<dbReference type="AlphaFoldDB" id="A0A1A6A6M5"/>
<dbReference type="SMART" id="SM00491">
    <property type="entry name" value="HELICc2"/>
    <property type="match status" value="1"/>
</dbReference>
<dbReference type="InterPro" id="IPR045028">
    <property type="entry name" value="DinG/Rad3-like"/>
</dbReference>
<dbReference type="GO" id="GO:0005634">
    <property type="term" value="C:nucleus"/>
    <property type="evidence" value="ECO:0007669"/>
    <property type="project" value="UniProtKB-SubCell"/>
</dbReference>
<evidence type="ECO:0000256" key="17">
    <source>
        <dbReference type="ARBA" id="ARBA00044969"/>
    </source>
</evidence>
<evidence type="ECO:0000259" key="23">
    <source>
        <dbReference type="PROSITE" id="PS51193"/>
    </source>
</evidence>
<dbReference type="InterPro" id="IPR014001">
    <property type="entry name" value="Helicase_ATP-bd"/>
</dbReference>
<evidence type="ECO:0000256" key="4">
    <source>
        <dbReference type="ARBA" id="ARBA00016387"/>
    </source>
</evidence>
<evidence type="ECO:0000256" key="19">
    <source>
        <dbReference type="ARBA" id="ARBA00045008"/>
    </source>
</evidence>
<dbReference type="GO" id="GO:0043139">
    <property type="term" value="F:5'-3' DNA helicase activity"/>
    <property type="evidence" value="ECO:0007669"/>
    <property type="project" value="UniProtKB-EC"/>
</dbReference>
<dbReference type="EC" id="5.6.2.3" evidence="17"/>
<feature type="compositionally biased region" description="Polar residues" evidence="22">
    <location>
        <begin position="155"/>
        <end position="165"/>
    </location>
</feature>
<dbReference type="GO" id="GO:0006139">
    <property type="term" value="P:nucleobase-containing compound metabolic process"/>
    <property type="evidence" value="ECO:0007669"/>
    <property type="project" value="InterPro"/>
</dbReference>
<dbReference type="InterPro" id="IPR006555">
    <property type="entry name" value="ATP-dep_Helicase_C"/>
</dbReference>
<dbReference type="CDD" id="cd18788">
    <property type="entry name" value="SF2_C_XPD"/>
    <property type="match status" value="1"/>
</dbReference>
<keyword evidence="9" id="KW-0347">Helicase</keyword>
<accession>A0A1A6A6M5</accession>
<dbReference type="VEuPathDB" id="FungiDB:I303_03423"/>
<evidence type="ECO:0000256" key="9">
    <source>
        <dbReference type="ARBA" id="ARBA00022806"/>
    </source>
</evidence>
<organism evidence="24">
    <name type="scientific">Kwoniella dejecticola CBS 10117</name>
    <dbReference type="NCBI Taxonomy" id="1296121"/>
    <lineage>
        <taxon>Eukaryota</taxon>
        <taxon>Fungi</taxon>
        <taxon>Dikarya</taxon>
        <taxon>Basidiomycota</taxon>
        <taxon>Agaricomycotina</taxon>
        <taxon>Tremellomycetes</taxon>
        <taxon>Tremellales</taxon>
        <taxon>Cryptococcaceae</taxon>
        <taxon>Kwoniella</taxon>
    </lineage>
</organism>
<evidence type="ECO:0000256" key="15">
    <source>
        <dbReference type="ARBA" id="ARBA00023306"/>
    </source>
</evidence>
<dbReference type="FunFam" id="3.40.50.300:FF:001372">
    <property type="entry name" value="ATP-dependent DNA helicase chl1"/>
    <property type="match status" value="1"/>
</dbReference>
<evidence type="ECO:0000256" key="2">
    <source>
        <dbReference type="ARBA" id="ARBA00004123"/>
    </source>
</evidence>
<keyword evidence="10" id="KW-0067">ATP-binding</keyword>
<comment type="catalytic activity">
    <reaction evidence="21">
        <text>ATP + H2O = ADP + phosphate + H(+)</text>
        <dbReference type="Rhea" id="RHEA:13065"/>
        <dbReference type="ChEBI" id="CHEBI:15377"/>
        <dbReference type="ChEBI" id="CHEBI:15378"/>
        <dbReference type="ChEBI" id="CHEBI:30616"/>
        <dbReference type="ChEBI" id="CHEBI:43474"/>
        <dbReference type="ChEBI" id="CHEBI:456216"/>
        <dbReference type="EC" id="5.6.2.3"/>
    </reaction>
</comment>
<evidence type="ECO:0000256" key="5">
    <source>
        <dbReference type="ARBA" id="ARBA00017386"/>
    </source>
</evidence>
<dbReference type="PANTHER" id="PTHR11472:SF41">
    <property type="entry name" value="ATP-DEPENDENT DNA HELICASE DDX11-RELATED"/>
    <property type="match status" value="1"/>
</dbReference>
<evidence type="ECO:0000256" key="14">
    <source>
        <dbReference type="ARBA" id="ARBA00023242"/>
    </source>
</evidence>
<keyword evidence="11" id="KW-0408">Iron</keyword>
<keyword evidence="6" id="KW-0479">Metal-binding</keyword>
<dbReference type="SMART" id="SM00487">
    <property type="entry name" value="DEXDc"/>
    <property type="match status" value="1"/>
</dbReference>
<dbReference type="InterPro" id="IPR014013">
    <property type="entry name" value="Helic_SF1/SF2_ATP-bd_DinG/Rad3"/>
</dbReference>
<protein>
    <recommendedName>
        <fullName evidence="5">ATP-dependent DNA helicase CHL1</fullName>
        <ecNumber evidence="17">5.6.2.3</ecNumber>
    </recommendedName>
    <alternativeName>
        <fullName evidence="4">ATP-dependent DNA helicase chl1</fullName>
    </alternativeName>
    <alternativeName>
        <fullName evidence="16">Chromosome loss protein 1</fullName>
    </alternativeName>
    <alternativeName>
        <fullName evidence="18 19">DNA 5'-3' helicase CHL1</fullName>
    </alternativeName>
</protein>
<evidence type="ECO:0000313" key="24">
    <source>
        <dbReference type="EMBL" id="OBR85712.1"/>
    </source>
</evidence>
<feature type="compositionally biased region" description="Basic and acidic residues" evidence="22">
    <location>
        <begin position="207"/>
        <end position="218"/>
    </location>
</feature>
<dbReference type="Gene3D" id="3.40.50.300">
    <property type="entry name" value="P-loop containing nucleotide triphosphate hydrolases"/>
    <property type="match status" value="3"/>
</dbReference>
<dbReference type="PANTHER" id="PTHR11472">
    <property type="entry name" value="DNA REPAIR DEAD HELICASE RAD3/XP-D SUBFAMILY MEMBER"/>
    <property type="match status" value="1"/>
</dbReference>
<evidence type="ECO:0000256" key="16">
    <source>
        <dbReference type="ARBA" id="ARBA00029709"/>
    </source>
</evidence>
<dbReference type="InterPro" id="IPR013020">
    <property type="entry name" value="Rad3/Chl1-like"/>
</dbReference>
<evidence type="ECO:0000256" key="3">
    <source>
        <dbReference type="ARBA" id="ARBA00008435"/>
    </source>
</evidence>
<keyword evidence="13" id="KW-0413">Isomerase</keyword>
<dbReference type="Pfam" id="PF13307">
    <property type="entry name" value="Helicase_C_2"/>
    <property type="match status" value="1"/>
</dbReference>
<feature type="region of interest" description="Disordered" evidence="22">
    <location>
        <begin position="207"/>
        <end position="226"/>
    </location>
</feature>
<feature type="region of interest" description="Disordered" evidence="22">
    <location>
        <begin position="132"/>
        <end position="197"/>
    </location>
</feature>
<dbReference type="GO" id="GO:0003677">
    <property type="term" value="F:DNA binding"/>
    <property type="evidence" value="ECO:0007669"/>
    <property type="project" value="InterPro"/>
</dbReference>
<evidence type="ECO:0000256" key="10">
    <source>
        <dbReference type="ARBA" id="ARBA00022840"/>
    </source>
</evidence>
<gene>
    <name evidence="24" type="ORF">I303_03423</name>
</gene>
<evidence type="ECO:0000256" key="12">
    <source>
        <dbReference type="ARBA" id="ARBA00023014"/>
    </source>
</evidence>
<comment type="subcellular location">
    <subcellularLocation>
        <location evidence="2">Nucleus</location>
    </subcellularLocation>
</comment>
<dbReference type="SMART" id="SM00488">
    <property type="entry name" value="DEXDc2"/>
    <property type="match status" value="1"/>
</dbReference>
<dbReference type="InterPro" id="IPR006554">
    <property type="entry name" value="Helicase-like_DEXD_c2"/>
</dbReference>
<dbReference type="STRING" id="1296121.A0A1A6A6M5"/>
<dbReference type="InterPro" id="IPR010614">
    <property type="entry name" value="RAD3-like_helicase_DEAD"/>
</dbReference>
<dbReference type="OrthoDB" id="267079at2759"/>
<comment type="similarity">
    <text evidence="3">Belongs to the DEAD box helicase family. DEAH subfamily. DDX11/CHL1 sub-subfamily.</text>
</comment>
<dbReference type="InterPro" id="IPR027417">
    <property type="entry name" value="P-loop_NTPase"/>
</dbReference>
<proteinExistence type="inferred from homology"/>
<dbReference type="EMBL" id="KI894030">
    <property type="protein sequence ID" value="OBR85712.1"/>
    <property type="molecule type" value="Genomic_DNA"/>
</dbReference>
<reference evidence="24" key="1">
    <citation type="submission" date="2013-07" db="EMBL/GenBank/DDBJ databases">
        <title>The Genome Sequence of Cryptococcus dejecticola CBS10117.</title>
        <authorList>
            <consortium name="The Broad Institute Genome Sequencing Platform"/>
            <person name="Cuomo C."/>
            <person name="Litvintseva A."/>
            <person name="Chen Y."/>
            <person name="Heitman J."/>
            <person name="Sun S."/>
            <person name="Springer D."/>
            <person name="Dromer F."/>
            <person name="Young S.K."/>
            <person name="Zeng Q."/>
            <person name="Gargeya S."/>
            <person name="Fitzgerald M."/>
            <person name="Abouelleil A."/>
            <person name="Alvarado L."/>
            <person name="Berlin A.M."/>
            <person name="Chapman S.B."/>
            <person name="Dewar J."/>
            <person name="Goldberg J."/>
            <person name="Griggs A."/>
            <person name="Gujja S."/>
            <person name="Hansen M."/>
            <person name="Howarth C."/>
            <person name="Imamovic A."/>
            <person name="Larimer J."/>
            <person name="McCowan C."/>
            <person name="Murphy C."/>
            <person name="Pearson M."/>
            <person name="Priest M."/>
            <person name="Roberts A."/>
            <person name="Saif S."/>
            <person name="Shea T."/>
            <person name="Sykes S."/>
            <person name="Wortman J."/>
            <person name="Nusbaum C."/>
            <person name="Birren B."/>
        </authorList>
    </citation>
    <scope>NUCLEOTIDE SEQUENCE [LARGE SCALE GENOMIC DNA]</scope>
    <source>
        <strain evidence="24">CBS 10117</strain>
    </source>
</reference>
<dbReference type="Pfam" id="PF06733">
    <property type="entry name" value="DEAD_2"/>
    <property type="match status" value="1"/>
</dbReference>
<dbReference type="FunFam" id="3.40.50.300:FF:002669">
    <property type="entry name" value="Chromosome transmission fidelity protein 1"/>
    <property type="match status" value="1"/>
</dbReference>
<comment type="cofactor">
    <cofactor evidence="1">
        <name>[4Fe-4S] cluster</name>
        <dbReference type="ChEBI" id="CHEBI:49883"/>
    </cofactor>
</comment>
<evidence type="ECO:0000256" key="20">
    <source>
        <dbReference type="ARBA" id="ARBA00045702"/>
    </source>
</evidence>
<dbReference type="GO" id="GO:0005524">
    <property type="term" value="F:ATP binding"/>
    <property type="evidence" value="ECO:0007669"/>
    <property type="project" value="UniProtKB-KW"/>
</dbReference>
<evidence type="ECO:0000256" key="21">
    <source>
        <dbReference type="ARBA" id="ARBA00048954"/>
    </source>
</evidence>
<dbReference type="GO" id="GO:0016818">
    <property type="term" value="F:hydrolase activity, acting on acid anhydrides, in phosphorus-containing anhydrides"/>
    <property type="evidence" value="ECO:0007669"/>
    <property type="project" value="InterPro"/>
</dbReference>
<dbReference type="GO" id="GO:0046872">
    <property type="term" value="F:metal ion binding"/>
    <property type="evidence" value="ECO:0007669"/>
    <property type="project" value="UniProtKB-KW"/>
</dbReference>
<keyword evidence="14" id="KW-0539">Nucleus</keyword>
<feature type="region of interest" description="Disordered" evidence="22">
    <location>
        <begin position="250"/>
        <end position="286"/>
    </location>
</feature>
<evidence type="ECO:0000256" key="7">
    <source>
        <dbReference type="ARBA" id="ARBA00022741"/>
    </source>
</evidence>
<dbReference type="SUPFAM" id="SSF52540">
    <property type="entry name" value="P-loop containing nucleoside triphosphate hydrolases"/>
    <property type="match status" value="1"/>
</dbReference>
<keyword evidence="15" id="KW-0131">Cell cycle</keyword>
<evidence type="ECO:0000256" key="18">
    <source>
        <dbReference type="ARBA" id="ARBA00044998"/>
    </source>
</evidence>
<evidence type="ECO:0000256" key="22">
    <source>
        <dbReference type="SAM" id="MobiDB-lite"/>
    </source>
</evidence>
<keyword evidence="7" id="KW-0547">Nucleotide-binding</keyword>
<evidence type="ECO:0000256" key="13">
    <source>
        <dbReference type="ARBA" id="ARBA00023235"/>
    </source>
</evidence>
<dbReference type="GO" id="GO:0051536">
    <property type="term" value="F:iron-sulfur cluster binding"/>
    <property type="evidence" value="ECO:0007669"/>
    <property type="project" value="UniProtKB-KW"/>
</dbReference>
<evidence type="ECO:0000256" key="8">
    <source>
        <dbReference type="ARBA" id="ARBA00022801"/>
    </source>
</evidence>
<feature type="compositionally biased region" description="Low complexity" evidence="22">
    <location>
        <begin position="267"/>
        <end position="285"/>
    </location>
</feature>